<feature type="compositionally biased region" description="Polar residues" evidence="14">
    <location>
        <begin position="479"/>
        <end position="491"/>
    </location>
</feature>
<feature type="transmembrane region" description="Helical" evidence="15">
    <location>
        <begin position="342"/>
        <end position="364"/>
    </location>
</feature>
<keyword evidence="10" id="KW-0325">Glycoprotein</keyword>
<comment type="function">
    <text evidence="12">This is one of the several different receptors for 5-hydroxytryptamine (serotonin), a biogenic hormone that functions as a neurotransmitter, a hormone, and a mitogen. The activity of this receptor is mediated by G proteins which inhibit adenylate cyclase.</text>
</comment>
<dbReference type="SMART" id="SM01381">
    <property type="entry name" value="7TM_GPCR_Srsx"/>
    <property type="match status" value="1"/>
</dbReference>
<feature type="compositionally biased region" description="Acidic residues" evidence="14">
    <location>
        <begin position="41"/>
        <end position="52"/>
    </location>
</feature>
<evidence type="ECO:0000256" key="15">
    <source>
        <dbReference type="SAM" id="Phobius"/>
    </source>
</evidence>
<keyword evidence="4 13" id="KW-0812">Transmembrane</keyword>
<evidence type="ECO:0000259" key="16">
    <source>
        <dbReference type="PROSITE" id="PS50262"/>
    </source>
</evidence>
<dbReference type="GO" id="GO:0042752">
    <property type="term" value="P:regulation of circadian rhythm"/>
    <property type="evidence" value="ECO:0007669"/>
    <property type="project" value="UniProtKB-ARBA"/>
</dbReference>
<feature type="compositionally biased region" description="Gly residues" evidence="14">
    <location>
        <begin position="624"/>
        <end position="633"/>
    </location>
</feature>
<dbReference type="OrthoDB" id="10034726at2759"/>
<feature type="compositionally biased region" description="Polar residues" evidence="14">
    <location>
        <begin position="428"/>
        <end position="441"/>
    </location>
</feature>
<keyword evidence="9 13" id="KW-0675">Receptor</keyword>
<dbReference type="AlphaFoldDB" id="A0A6J2TJ62"/>
<dbReference type="InterPro" id="IPR017452">
    <property type="entry name" value="GPCR_Rhodpsn_7TM"/>
</dbReference>
<dbReference type="RefSeq" id="XP_030376696.1">
    <property type="nucleotide sequence ID" value="XM_030520836.1"/>
</dbReference>
<evidence type="ECO:0000256" key="12">
    <source>
        <dbReference type="ARBA" id="ARBA00059615"/>
    </source>
</evidence>
<dbReference type="Proteomes" id="UP000504634">
    <property type="component" value="Unplaced"/>
</dbReference>
<keyword evidence="6 13" id="KW-0297">G-protein coupled receptor</keyword>
<accession>A0A6J2TJ62</accession>
<feature type="transmembrane region" description="Helical" evidence="15">
    <location>
        <begin position="745"/>
        <end position="766"/>
    </location>
</feature>
<feature type="compositionally biased region" description="Gly residues" evidence="14">
    <location>
        <begin position="53"/>
        <end position="66"/>
    </location>
</feature>
<evidence type="ECO:0000256" key="6">
    <source>
        <dbReference type="ARBA" id="ARBA00023040"/>
    </source>
</evidence>
<dbReference type="PANTHER" id="PTHR24248">
    <property type="entry name" value="ADRENERGIC RECEPTOR-RELATED G-PROTEIN COUPLED RECEPTOR"/>
    <property type="match status" value="1"/>
</dbReference>
<feature type="region of interest" description="Disordered" evidence="14">
    <location>
        <begin position="420"/>
        <end position="441"/>
    </location>
</feature>
<comment type="subcellular location">
    <subcellularLocation>
        <location evidence="1">Cell membrane</location>
        <topology evidence="1">Multi-pass membrane protein</topology>
    </subcellularLocation>
</comment>
<dbReference type="PRINTS" id="PR00237">
    <property type="entry name" value="GPCRRHODOPSN"/>
</dbReference>
<comment type="similarity">
    <text evidence="2 13">Belongs to the G-protein coupled receptor 1 family.</text>
</comment>
<keyword evidence="5 15" id="KW-1133">Transmembrane helix</keyword>
<keyword evidence="7 15" id="KW-0472">Membrane</keyword>
<protein>
    <submittedName>
        <fullName evidence="18">5-hydroxytryptamine receptor 2A</fullName>
    </submittedName>
</protein>
<evidence type="ECO:0000256" key="11">
    <source>
        <dbReference type="ARBA" id="ARBA00023224"/>
    </source>
</evidence>
<evidence type="ECO:0000256" key="8">
    <source>
        <dbReference type="ARBA" id="ARBA00023157"/>
    </source>
</evidence>
<evidence type="ECO:0000256" key="1">
    <source>
        <dbReference type="ARBA" id="ARBA00004651"/>
    </source>
</evidence>
<gene>
    <name evidence="18" type="primary">LOC115625692</name>
</gene>
<evidence type="ECO:0000256" key="13">
    <source>
        <dbReference type="RuleBase" id="RU000688"/>
    </source>
</evidence>
<dbReference type="FunFam" id="1.20.1070.10:FF:000310">
    <property type="entry name" value="5-hydroxytryptamine receptor 2B"/>
    <property type="match status" value="1"/>
</dbReference>
<dbReference type="GO" id="GO:0007208">
    <property type="term" value="P:phospholipase C-activating serotonin receptor signaling pathway"/>
    <property type="evidence" value="ECO:0007669"/>
    <property type="project" value="UniProtKB-ARBA"/>
</dbReference>
<name>A0A6J2TJ62_DROLE</name>
<dbReference type="FunFam" id="1.20.1070.10:FF:000299">
    <property type="entry name" value="5-hydroxytryptamine receptor 2B"/>
    <property type="match status" value="1"/>
</dbReference>
<dbReference type="GO" id="GO:0071880">
    <property type="term" value="P:adenylate cyclase-activating adrenergic receptor signaling pathway"/>
    <property type="evidence" value="ECO:0007669"/>
    <property type="project" value="TreeGrafter"/>
</dbReference>
<evidence type="ECO:0000256" key="3">
    <source>
        <dbReference type="ARBA" id="ARBA00022475"/>
    </source>
</evidence>
<evidence type="ECO:0000256" key="4">
    <source>
        <dbReference type="ARBA" id="ARBA00022692"/>
    </source>
</evidence>
<evidence type="ECO:0000256" key="5">
    <source>
        <dbReference type="ARBA" id="ARBA00022989"/>
    </source>
</evidence>
<feature type="region of interest" description="Disordered" evidence="14">
    <location>
        <begin position="685"/>
        <end position="735"/>
    </location>
</feature>
<dbReference type="CTD" id="37196"/>
<dbReference type="GO" id="GO:0043410">
    <property type="term" value="P:positive regulation of MAPK cascade"/>
    <property type="evidence" value="ECO:0007669"/>
    <property type="project" value="TreeGrafter"/>
</dbReference>
<evidence type="ECO:0000256" key="7">
    <source>
        <dbReference type="ARBA" id="ARBA00023136"/>
    </source>
</evidence>
<feature type="domain" description="G-protein coupled receptors family 1 profile" evidence="16">
    <location>
        <begin position="243"/>
        <end position="797"/>
    </location>
</feature>
<dbReference type="GO" id="GO:0007210">
    <property type="term" value="P:serotonin receptor signaling pathway"/>
    <property type="evidence" value="ECO:0007669"/>
    <property type="project" value="UniProtKB-ARBA"/>
</dbReference>
<keyword evidence="11 13" id="KW-0807">Transducer</keyword>
<feature type="compositionally biased region" description="Low complexity" evidence="14">
    <location>
        <begin position="634"/>
        <end position="663"/>
    </location>
</feature>
<dbReference type="InterPro" id="IPR000276">
    <property type="entry name" value="GPCR_Rhodpsn"/>
</dbReference>
<feature type="transmembrane region" description="Helical" evidence="15">
    <location>
        <begin position="231"/>
        <end position="253"/>
    </location>
</feature>
<dbReference type="CDD" id="cd15331">
    <property type="entry name" value="7tmA_5-HT1A_invertebrates"/>
    <property type="match status" value="1"/>
</dbReference>
<dbReference type="GO" id="GO:0004993">
    <property type="term" value="F:G protein-coupled serotonin receptor activity"/>
    <property type="evidence" value="ECO:0007669"/>
    <property type="project" value="UniProtKB-ARBA"/>
</dbReference>
<dbReference type="PANTHER" id="PTHR24248:SF200">
    <property type="entry name" value="5-HYDROXYTRYPTAMINE RECEPTOR 1B-LIKE ISOFORM X1"/>
    <property type="match status" value="1"/>
</dbReference>
<keyword evidence="3" id="KW-1003">Cell membrane</keyword>
<feature type="compositionally biased region" description="Gly residues" evidence="14">
    <location>
        <begin position="535"/>
        <end position="544"/>
    </location>
</feature>
<dbReference type="GO" id="GO:0005886">
    <property type="term" value="C:plasma membrane"/>
    <property type="evidence" value="ECO:0007669"/>
    <property type="project" value="UniProtKB-SubCell"/>
</dbReference>
<feature type="region of interest" description="Disordered" evidence="14">
    <location>
        <begin position="41"/>
        <end position="70"/>
    </location>
</feature>
<keyword evidence="8" id="KW-1015">Disulfide bond</keyword>
<organism evidence="17 18">
    <name type="scientific">Drosophila lebanonensis</name>
    <name type="common">Fruit fly</name>
    <name type="synonym">Scaptodrosophila lebanonensis</name>
    <dbReference type="NCBI Taxonomy" id="7225"/>
    <lineage>
        <taxon>Eukaryota</taxon>
        <taxon>Metazoa</taxon>
        <taxon>Ecdysozoa</taxon>
        <taxon>Arthropoda</taxon>
        <taxon>Hexapoda</taxon>
        <taxon>Insecta</taxon>
        <taxon>Pterygota</taxon>
        <taxon>Neoptera</taxon>
        <taxon>Endopterygota</taxon>
        <taxon>Diptera</taxon>
        <taxon>Brachycera</taxon>
        <taxon>Muscomorpha</taxon>
        <taxon>Ephydroidea</taxon>
        <taxon>Drosophilidae</taxon>
        <taxon>Scaptodrosophila</taxon>
    </lineage>
</organism>
<feature type="transmembrane region" description="Helical" evidence="15">
    <location>
        <begin position="384"/>
        <end position="407"/>
    </location>
</feature>
<dbReference type="PROSITE" id="PS00237">
    <property type="entry name" value="G_PROTEIN_RECEP_F1_1"/>
    <property type="match status" value="1"/>
</dbReference>
<feature type="region of interest" description="Disordered" evidence="14">
    <location>
        <begin position="523"/>
        <end position="548"/>
    </location>
</feature>
<feature type="region of interest" description="Disordered" evidence="14">
    <location>
        <begin position="479"/>
        <end position="504"/>
    </location>
</feature>
<feature type="compositionally biased region" description="Polar residues" evidence="14">
    <location>
        <begin position="699"/>
        <end position="721"/>
    </location>
</feature>
<dbReference type="Gene3D" id="1.20.1070.10">
    <property type="entry name" value="Rhodopsin 7-helix transmembrane proteins"/>
    <property type="match status" value="2"/>
</dbReference>
<evidence type="ECO:0000256" key="10">
    <source>
        <dbReference type="ARBA" id="ARBA00023180"/>
    </source>
</evidence>
<feature type="region of interest" description="Disordered" evidence="14">
    <location>
        <begin position="611"/>
        <end position="673"/>
    </location>
</feature>
<keyword evidence="17" id="KW-1185">Reference proteome</keyword>
<dbReference type="GeneID" id="115625692"/>
<feature type="transmembrane region" description="Helical" evidence="15">
    <location>
        <begin position="260"/>
        <end position="281"/>
    </location>
</feature>
<evidence type="ECO:0000256" key="2">
    <source>
        <dbReference type="ARBA" id="ARBA00010663"/>
    </source>
</evidence>
<evidence type="ECO:0000256" key="14">
    <source>
        <dbReference type="SAM" id="MobiDB-lite"/>
    </source>
</evidence>
<feature type="transmembrane region" description="Helical" evidence="15">
    <location>
        <begin position="301"/>
        <end position="322"/>
    </location>
</feature>
<reference evidence="18" key="1">
    <citation type="submission" date="2025-08" db="UniProtKB">
        <authorList>
            <consortium name="RefSeq"/>
        </authorList>
    </citation>
    <scope>IDENTIFICATION</scope>
    <source>
        <strain evidence="18">11010-0011.00</strain>
        <tissue evidence="18">Whole body</tissue>
    </source>
</reference>
<feature type="compositionally biased region" description="Low complexity" evidence="14">
    <location>
        <begin position="611"/>
        <end position="623"/>
    </location>
</feature>
<dbReference type="GO" id="GO:0007198">
    <property type="term" value="P:adenylate cyclase-inhibiting serotonin receptor signaling pathway"/>
    <property type="evidence" value="ECO:0007669"/>
    <property type="project" value="UniProtKB-ARBA"/>
</dbReference>
<proteinExistence type="inferred from homology"/>
<feature type="compositionally biased region" description="Polar residues" evidence="14">
    <location>
        <begin position="523"/>
        <end position="534"/>
    </location>
</feature>
<sequence length="826" mass="86900">MANDANFNDALDFIYIANSMNDNAYLIADEDEAQSRIMDEANDSMDDDDDSGDGGGGVGGVGGVGGDGDDNNNNQYYNDGYFMSTGNGNGNTDANAPSPSAIDAATTSPLATAALAAAAASASAAAAAARITAKAAHRALAANAANKAANKAAIEGISDATDNNYTNVAVDLGAMLLNDSLMFGANETGLSIFGDLVNQSGQLLNATVAVNATKVADDDFTQLLRMAVTSVLLGLMILVTIIGNVFVIAAIILERNLQNVANYLVASLAVADLFVACLVMPLGAVYEISQGWILGPELCDIWTSCDVLCCTASILHLVAIAVDRYWAVTNIDYIHSRTSNRVFLMIFCVWTAAVIVSLAPQFGWKDPDYLQRIEQQKCMVSQDVAYQVFATCCTFYVPLLVILALYWKIYQTARKRIHRRRPRPVDVTANNNQPDANTTQDTKLNRLRQRLGRFSAAKNKHAGTALGLVEGHSTNTVNTVEDTEFSSSNVDSKSRAGIEAPGTSGSQIATVSHLVALANQQHVSANSNAKQQKASGGGGGGGTGKAATVVEPNHTNEVPEGESDEMVAATTTLAAAEAAATTTAQATDDGALDAKANGGTEVLEDPQLQQQLEQVQQLQKSSKSGGGCGGGGASTSNATTITSISAISPQTPTSPASAPPQVAGPMTTKTSTLTSCNQAHPLCSSTNASGSVTPEPRTKQQQPGQGAHSQAPTQQLSSIANPMQKVNKRKETLEAKRERKAAKTLAIITGAFVVCWLPFFVMALTMPLCAACQISDSVASLFLWLGYFNSTLNPVIYTIFSPEFRQAFKRILFGGHRPVHYRSGKL</sequence>
<feature type="transmembrane region" description="Helical" evidence="15">
    <location>
        <begin position="778"/>
        <end position="800"/>
    </location>
</feature>
<dbReference type="SUPFAM" id="SSF81321">
    <property type="entry name" value="Family A G protein-coupled receptor-like"/>
    <property type="match status" value="1"/>
</dbReference>
<evidence type="ECO:0000313" key="17">
    <source>
        <dbReference type="Proteomes" id="UP000504634"/>
    </source>
</evidence>
<dbReference type="Pfam" id="PF00001">
    <property type="entry name" value="7tm_1"/>
    <property type="match status" value="1"/>
</dbReference>
<evidence type="ECO:0000313" key="18">
    <source>
        <dbReference type="RefSeq" id="XP_030376696.1"/>
    </source>
</evidence>
<evidence type="ECO:0000256" key="9">
    <source>
        <dbReference type="ARBA" id="ARBA00023170"/>
    </source>
</evidence>
<dbReference type="PROSITE" id="PS50262">
    <property type="entry name" value="G_PROTEIN_RECEP_F1_2"/>
    <property type="match status" value="1"/>
</dbReference>